<dbReference type="AlphaFoldDB" id="X1BU35"/>
<dbReference type="InterPro" id="IPR016181">
    <property type="entry name" value="Acyl_CoA_acyltransferase"/>
</dbReference>
<dbReference type="SUPFAM" id="SSF55729">
    <property type="entry name" value="Acyl-CoA N-acyltransferases (Nat)"/>
    <property type="match status" value="1"/>
</dbReference>
<feature type="domain" description="N-acetyltransferase" evidence="1">
    <location>
        <begin position="21"/>
        <end position="167"/>
    </location>
</feature>
<dbReference type="PANTHER" id="PTHR43415:SF3">
    <property type="entry name" value="GNAT-FAMILY ACETYLTRANSFERASE"/>
    <property type="match status" value="1"/>
</dbReference>
<protein>
    <recommendedName>
        <fullName evidence="1">N-acetyltransferase domain-containing protein</fullName>
    </recommendedName>
</protein>
<sequence>IVAFLRPISKNLGKDEEKYVKLLSKWRATNWQAYPTVFKVTEEGTRRWIKDQLINREDRILFMIINLDNQPIGHLGLSNFDFKKQEAEIDNVVRGVSDVLPGVMAFALNVLIHWSFTTLRLRRLFLRVFSDNERAVKFYERCGFRGVKNIPLHKVSDSEVTKYKEILPGPKILPHLVTTTGNP</sequence>
<dbReference type="Gene3D" id="3.40.630.30">
    <property type="match status" value="1"/>
</dbReference>
<dbReference type="InterPro" id="IPR000182">
    <property type="entry name" value="GNAT_dom"/>
</dbReference>
<proteinExistence type="predicted"/>
<evidence type="ECO:0000313" key="2">
    <source>
        <dbReference type="EMBL" id="GAG84667.1"/>
    </source>
</evidence>
<name>X1BU35_9ZZZZ</name>
<dbReference type="GO" id="GO:0016747">
    <property type="term" value="F:acyltransferase activity, transferring groups other than amino-acyl groups"/>
    <property type="evidence" value="ECO:0007669"/>
    <property type="project" value="InterPro"/>
</dbReference>
<reference evidence="2" key="1">
    <citation type="journal article" date="2014" name="Front. Microbiol.">
        <title>High frequency of phylogenetically diverse reductive dehalogenase-homologous genes in deep subseafloor sedimentary metagenomes.</title>
        <authorList>
            <person name="Kawai M."/>
            <person name="Futagami T."/>
            <person name="Toyoda A."/>
            <person name="Takaki Y."/>
            <person name="Nishi S."/>
            <person name="Hori S."/>
            <person name="Arai W."/>
            <person name="Tsubouchi T."/>
            <person name="Morono Y."/>
            <person name="Uchiyama I."/>
            <person name="Ito T."/>
            <person name="Fujiyama A."/>
            <person name="Inagaki F."/>
            <person name="Takami H."/>
        </authorList>
    </citation>
    <scope>NUCLEOTIDE SEQUENCE</scope>
    <source>
        <strain evidence="2">Expedition CK06-06</strain>
    </source>
</reference>
<organism evidence="2">
    <name type="scientific">marine sediment metagenome</name>
    <dbReference type="NCBI Taxonomy" id="412755"/>
    <lineage>
        <taxon>unclassified sequences</taxon>
        <taxon>metagenomes</taxon>
        <taxon>ecological metagenomes</taxon>
    </lineage>
</organism>
<comment type="caution">
    <text evidence="2">The sequence shown here is derived from an EMBL/GenBank/DDBJ whole genome shotgun (WGS) entry which is preliminary data.</text>
</comment>
<feature type="non-terminal residue" evidence="2">
    <location>
        <position position="1"/>
    </location>
</feature>
<dbReference type="PANTHER" id="PTHR43415">
    <property type="entry name" value="SPERMIDINE N(1)-ACETYLTRANSFERASE"/>
    <property type="match status" value="1"/>
</dbReference>
<dbReference type="PROSITE" id="PS51186">
    <property type="entry name" value="GNAT"/>
    <property type="match status" value="1"/>
</dbReference>
<dbReference type="Pfam" id="PF13302">
    <property type="entry name" value="Acetyltransf_3"/>
    <property type="match status" value="1"/>
</dbReference>
<gene>
    <name evidence="2" type="ORF">S01H4_30001</name>
</gene>
<dbReference type="EMBL" id="BART01015453">
    <property type="protein sequence ID" value="GAG84667.1"/>
    <property type="molecule type" value="Genomic_DNA"/>
</dbReference>
<evidence type="ECO:0000259" key="1">
    <source>
        <dbReference type="PROSITE" id="PS51186"/>
    </source>
</evidence>
<accession>X1BU35</accession>